<feature type="region of interest" description="Disordered" evidence="9">
    <location>
        <begin position="376"/>
        <end position="395"/>
    </location>
</feature>
<dbReference type="Proteomes" id="UP000460435">
    <property type="component" value="Unassembled WGS sequence"/>
</dbReference>
<comment type="caution">
    <text evidence="12">The sequence shown here is derived from an EMBL/GenBank/DDBJ whole genome shotgun (WGS) entry which is preliminary data.</text>
</comment>
<keyword evidence="4" id="KW-0808">Transferase</keyword>
<evidence type="ECO:0000256" key="6">
    <source>
        <dbReference type="ARBA" id="ARBA00022777"/>
    </source>
</evidence>
<evidence type="ECO:0000256" key="3">
    <source>
        <dbReference type="ARBA" id="ARBA00022553"/>
    </source>
</evidence>
<keyword evidence="13" id="KW-1185">Reference proteome</keyword>
<keyword evidence="6 12" id="KW-0418">Kinase</keyword>
<keyword evidence="3" id="KW-0597">Phosphoprotein</keyword>
<dbReference type="EMBL" id="WLZY01000004">
    <property type="protein sequence ID" value="NDL57853.1"/>
    <property type="molecule type" value="Genomic_DNA"/>
</dbReference>
<keyword evidence="10" id="KW-1133">Transmembrane helix</keyword>
<evidence type="ECO:0000256" key="10">
    <source>
        <dbReference type="SAM" id="Phobius"/>
    </source>
</evidence>
<dbReference type="Pfam" id="PF07730">
    <property type="entry name" value="HisKA_3"/>
    <property type="match status" value="1"/>
</dbReference>
<keyword evidence="5" id="KW-0547">Nucleotide-binding</keyword>
<dbReference type="Gene3D" id="3.30.565.10">
    <property type="entry name" value="Histidine kinase-like ATPase, C-terminal domain"/>
    <property type="match status" value="1"/>
</dbReference>
<dbReference type="InterPro" id="IPR036890">
    <property type="entry name" value="HATPase_C_sf"/>
</dbReference>
<feature type="region of interest" description="Disordered" evidence="9">
    <location>
        <begin position="274"/>
        <end position="301"/>
    </location>
</feature>
<keyword evidence="7" id="KW-0067">ATP-binding</keyword>
<name>A0A7K3M3F5_9ACTN</name>
<accession>A0A7K3M3F5</accession>
<evidence type="ECO:0000313" key="12">
    <source>
        <dbReference type="EMBL" id="NDL57853.1"/>
    </source>
</evidence>
<feature type="transmembrane region" description="Helical" evidence="10">
    <location>
        <begin position="154"/>
        <end position="176"/>
    </location>
</feature>
<gene>
    <name evidence="12" type="ORF">F7O44_12280</name>
</gene>
<dbReference type="EC" id="2.7.13.3" evidence="2"/>
<feature type="compositionally biased region" description="Basic and acidic residues" evidence="9">
    <location>
        <begin position="276"/>
        <end position="294"/>
    </location>
</feature>
<feature type="transmembrane region" description="Helical" evidence="10">
    <location>
        <begin position="50"/>
        <end position="72"/>
    </location>
</feature>
<reference evidence="12 13" key="1">
    <citation type="submission" date="2019-11" db="EMBL/GenBank/DDBJ databases">
        <authorList>
            <person name="Li X.-J."/>
            <person name="Feng X.-M."/>
        </authorList>
    </citation>
    <scope>NUCLEOTIDE SEQUENCE [LARGE SCALE GENOMIC DNA]</scope>
    <source>
        <strain evidence="12 13">XMNu-373</strain>
    </source>
</reference>
<evidence type="ECO:0000256" key="1">
    <source>
        <dbReference type="ARBA" id="ARBA00000085"/>
    </source>
</evidence>
<dbReference type="AlphaFoldDB" id="A0A7K3M3F5"/>
<dbReference type="GO" id="GO:0016020">
    <property type="term" value="C:membrane"/>
    <property type="evidence" value="ECO:0007669"/>
    <property type="project" value="InterPro"/>
</dbReference>
<feature type="domain" description="Signal transduction histidine kinase subgroup 3 dimerisation and phosphoacceptor" evidence="11">
    <location>
        <begin position="210"/>
        <end position="273"/>
    </location>
</feature>
<evidence type="ECO:0000256" key="9">
    <source>
        <dbReference type="SAM" id="MobiDB-lite"/>
    </source>
</evidence>
<proteinExistence type="predicted"/>
<dbReference type="PANTHER" id="PTHR24421:SF10">
    <property type="entry name" value="NITRATE_NITRITE SENSOR PROTEIN NARQ"/>
    <property type="match status" value="1"/>
</dbReference>
<dbReference type="GO" id="GO:0046983">
    <property type="term" value="F:protein dimerization activity"/>
    <property type="evidence" value="ECO:0007669"/>
    <property type="project" value="InterPro"/>
</dbReference>
<dbReference type="CDD" id="cd16917">
    <property type="entry name" value="HATPase_UhpB-NarQ-NarX-like"/>
    <property type="match status" value="1"/>
</dbReference>
<feature type="transmembrane region" description="Helical" evidence="10">
    <location>
        <begin position="20"/>
        <end position="44"/>
    </location>
</feature>
<feature type="compositionally biased region" description="Polar residues" evidence="9">
    <location>
        <begin position="381"/>
        <end position="390"/>
    </location>
</feature>
<keyword evidence="10" id="KW-0812">Transmembrane</keyword>
<evidence type="ECO:0000256" key="4">
    <source>
        <dbReference type="ARBA" id="ARBA00022679"/>
    </source>
</evidence>
<evidence type="ECO:0000313" key="13">
    <source>
        <dbReference type="Proteomes" id="UP000460435"/>
    </source>
</evidence>
<organism evidence="12 13">
    <name type="scientific">Phytoactinopolyspora mesophila</name>
    <dbReference type="NCBI Taxonomy" id="2650750"/>
    <lineage>
        <taxon>Bacteria</taxon>
        <taxon>Bacillati</taxon>
        <taxon>Actinomycetota</taxon>
        <taxon>Actinomycetes</taxon>
        <taxon>Jiangellales</taxon>
        <taxon>Jiangellaceae</taxon>
        <taxon>Phytoactinopolyspora</taxon>
    </lineage>
</organism>
<feature type="transmembrane region" description="Helical" evidence="10">
    <location>
        <begin position="110"/>
        <end position="134"/>
    </location>
</feature>
<dbReference type="InterPro" id="IPR011712">
    <property type="entry name" value="Sig_transdc_His_kin_sub3_dim/P"/>
</dbReference>
<protein>
    <recommendedName>
        <fullName evidence="2">histidine kinase</fullName>
        <ecNumber evidence="2">2.7.13.3</ecNumber>
    </recommendedName>
</protein>
<dbReference type="InterPro" id="IPR050482">
    <property type="entry name" value="Sensor_HK_TwoCompSys"/>
</dbReference>
<evidence type="ECO:0000256" key="8">
    <source>
        <dbReference type="ARBA" id="ARBA00023012"/>
    </source>
</evidence>
<evidence type="ECO:0000256" key="2">
    <source>
        <dbReference type="ARBA" id="ARBA00012438"/>
    </source>
</evidence>
<keyword evidence="8" id="KW-0902">Two-component regulatory system</keyword>
<keyword evidence="10" id="KW-0472">Membrane</keyword>
<evidence type="ECO:0000259" key="11">
    <source>
        <dbReference type="Pfam" id="PF07730"/>
    </source>
</evidence>
<dbReference type="GO" id="GO:0000155">
    <property type="term" value="F:phosphorelay sensor kinase activity"/>
    <property type="evidence" value="ECO:0007669"/>
    <property type="project" value="InterPro"/>
</dbReference>
<dbReference type="Gene3D" id="1.20.5.1930">
    <property type="match status" value="1"/>
</dbReference>
<evidence type="ECO:0000256" key="5">
    <source>
        <dbReference type="ARBA" id="ARBA00022741"/>
    </source>
</evidence>
<evidence type="ECO:0000256" key="7">
    <source>
        <dbReference type="ARBA" id="ARBA00022840"/>
    </source>
</evidence>
<dbReference type="GO" id="GO:0005524">
    <property type="term" value="F:ATP binding"/>
    <property type="evidence" value="ECO:0007669"/>
    <property type="project" value="UniProtKB-KW"/>
</dbReference>
<comment type="catalytic activity">
    <reaction evidence="1">
        <text>ATP + protein L-histidine = ADP + protein N-phospho-L-histidine.</text>
        <dbReference type="EC" id="2.7.13.3"/>
    </reaction>
</comment>
<sequence length="436" mass="46403">MRLRWILAPLVSRSTFRRGVHLLLGGVILLPYVMLAAGFVQMFADPQTPVIPVAVLAAVTVAIGTVPAFLPVTRALEIAAARSLLDVPLPEPERNPPWETRWRGASWYGLHLICGGGIMLAMLFTAPLVVVLVMRGVGVDGGWMTEFNLAPFHLLEGVPAFAVAIGMILAVVYLVAVTGRVLGTVAPVLLQPSSVAQIRALEVEAQRLTERNRLARELHDSVGHALTVTTLQAAAARQVLDSDTELVRRALQAIEDAGRAAMDDLDYVLGLLRVNEPPRDGRPEPDAPRGDQEPGRTTPLRGLNDLGLLADEMRAAGLHVDAVIDVDATGVPAVTSREAYRIAQEGLTNALRHAGPVPVTLHVRAGAAGVDIEMTNPVSPPSRSGLQPASKTGGRGLLGMRERVSVLGGELVTGPADDAWVVRAHLPGATDERNSR</sequence>
<dbReference type="PANTHER" id="PTHR24421">
    <property type="entry name" value="NITRATE/NITRITE SENSOR PROTEIN NARX-RELATED"/>
    <property type="match status" value="1"/>
</dbReference>
<dbReference type="RefSeq" id="WP_162450574.1">
    <property type="nucleotide sequence ID" value="NZ_WLZY01000004.1"/>
</dbReference>